<proteinExistence type="predicted"/>
<evidence type="ECO:0000313" key="1">
    <source>
        <dbReference type="EMBL" id="KAG0439939.1"/>
    </source>
</evidence>
<gene>
    <name evidence="1" type="ORF">HPB47_016460</name>
</gene>
<accession>A0AC60QS41</accession>
<comment type="caution">
    <text evidence="1">The sequence shown here is derived from an EMBL/GenBank/DDBJ whole genome shotgun (WGS) entry which is preliminary data.</text>
</comment>
<keyword evidence="2" id="KW-1185">Reference proteome</keyword>
<dbReference type="EMBL" id="JABSTQ010005176">
    <property type="protein sequence ID" value="KAG0439939.1"/>
    <property type="molecule type" value="Genomic_DNA"/>
</dbReference>
<organism evidence="1 2">
    <name type="scientific">Ixodes persulcatus</name>
    <name type="common">Taiga tick</name>
    <dbReference type="NCBI Taxonomy" id="34615"/>
    <lineage>
        <taxon>Eukaryota</taxon>
        <taxon>Metazoa</taxon>
        <taxon>Ecdysozoa</taxon>
        <taxon>Arthropoda</taxon>
        <taxon>Chelicerata</taxon>
        <taxon>Arachnida</taxon>
        <taxon>Acari</taxon>
        <taxon>Parasitiformes</taxon>
        <taxon>Ixodida</taxon>
        <taxon>Ixodoidea</taxon>
        <taxon>Ixodidae</taxon>
        <taxon>Ixodinae</taxon>
        <taxon>Ixodes</taxon>
    </lineage>
</organism>
<name>A0AC60QS41_IXOPE</name>
<dbReference type="Proteomes" id="UP000805193">
    <property type="component" value="Unassembled WGS sequence"/>
</dbReference>
<protein>
    <submittedName>
        <fullName evidence="1">Uncharacterized protein</fullName>
    </submittedName>
</protein>
<evidence type="ECO:0000313" key="2">
    <source>
        <dbReference type="Proteomes" id="UP000805193"/>
    </source>
</evidence>
<sequence length="631" mass="69479">MSSDIRAQVSRLRSVLNDIHELVEDAEEAADNDSVLARAGGQLKLVAGTLLEIKNNIKNCRQEPGMDSDGWGDDEDDFDKSMLDVCARAERCDPESDAQDPVIDVHDPVIDDYDIETDDDDEVDKKTLVVTTVPDEVLEKEPPPSEAHLRALRTHFGHTAFRPMQWRIVRSSNNSKGDRDDRRDYAREGRLLLRVVKDTGQRYGLATPIAVLRGSVSQKVPQYLRNGPNFGAGKERTEAFWKAFARLLMAEGYLAEKAIHNGKMADRGFSSRFLSSVVLTPKGSAWLDRGEDGLSLEPTTELLALEEATRRPPRPQVIPCADVLNILASRRRDEDKPADSGPSCEPVEPTEEEKLRSELYSRLVELRNKLAEGCGFAPYMVFNNRVLLEISRVCPSSLDQLSRVEGVSEAKLNKFGGPVVETVACFCAERKLKPLEDVAVPQSGSTSLEASPYLLQQLSDTQQTTYARYLQDNWDVAVVATARGLAVNTIIAHLAEAIKVGLPVDLESVGVTPRILEAVTEALRTLGGDMSRLTPVKELCPEYVEFSHIKVVFAHLQAKYGLQNSRLCLPDATAAPSGSDATTNDDSSAAETSGHSSAAAKLKQFAAKRPVSSEEMMTVSKKMKQSSLFRK</sequence>
<reference evidence="1 2" key="1">
    <citation type="journal article" date="2020" name="Cell">
        <title>Large-Scale Comparative Analyses of Tick Genomes Elucidate Their Genetic Diversity and Vector Capacities.</title>
        <authorList>
            <consortium name="Tick Genome and Microbiome Consortium (TIGMIC)"/>
            <person name="Jia N."/>
            <person name="Wang J."/>
            <person name="Shi W."/>
            <person name="Du L."/>
            <person name="Sun Y."/>
            <person name="Zhan W."/>
            <person name="Jiang J.F."/>
            <person name="Wang Q."/>
            <person name="Zhang B."/>
            <person name="Ji P."/>
            <person name="Bell-Sakyi L."/>
            <person name="Cui X.M."/>
            <person name="Yuan T.T."/>
            <person name="Jiang B.G."/>
            <person name="Yang W.F."/>
            <person name="Lam T.T."/>
            <person name="Chang Q.C."/>
            <person name="Ding S.J."/>
            <person name="Wang X.J."/>
            <person name="Zhu J.G."/>
            <person name="Ruan X.D."/>
            <person name="Zhao L."/>
            <person name="Wei J.T."/>
            <person name="Ye R.Z."/>
            <person name="Que T.C."/>
            <person name="Du C.H."/>
            <person name="Zhou Y.H."/>
            <person name="Cheng J.X."/>
            <person name="Dai P.F."/>
            <person name="Guo W.B."/>
            <person name="Han X.H."/>
            <person name="Huang E.J."/>
            <person name="Li L.F."/>
            <person name="Wei W."/>
            <person name="Gao Y.C."/>
            <person name="Liu J.Z."/>
            <person name="Shao H.Z."/>
            <person name="Wang X."/>
            <person name="Wang C.C."/>
            <person name="Yang T.C."/>
            <person name="Huo Q.B."/>
            <person name="Li W."/>
            <person name="Chen H.Y."/>
            <person name="Chen S.E."/>
            <person name="Zhou L.G."/>
            <person name="Ni X.B."/>
            <person name="Tian J.H."/>
            <person name="Sheng Y."/>
            <person name="Liu T."/>
            <person name="Pan Y.S."/>
            <person name="Xia L.Y."/>
            <person name="Li J."/>
            <person name="Zhao F."/>
            <person name="Cao W.C."/>
        </authorList>
    </citation>
    <scope>NUCLEOTIDE SEQUENCE [LARGE SCALE GENOMIC DNA]</scope>
    <source>
        <strain evidence="1">Iper-2018</strain>
    </source>
</reference>